<dbReference type="InterPro" id="IPR002156">
    <property type="entry name" value="RNaseH_domain"/>
</dbReference>
<evidence type="ECO:0000259" key="1">
    <source>
        <dbReference type="Pfam" id="PF13456"/>
    </source>
</evidence>
<reference evidence="2" key="1">
    <citation type="submission" date="2020-09" db="EMBL/GenBank/DDBJ databases">
        <title>Genome-Enabled Discovery of Anthraquinone Biosynthesis in Senna tora.</title>
        <authorList>
            <person name="Kang S.-H."/>
            <person name="Pandey R.P."/>
            <person name="Lee C.-M."/>
            <person name="Sim J.-S."/>
            <person name="Jeong J.-T."/>
            <person name="Choi B.-S."/>
            <person name="Jung M."/>
            <person name="Ginzburg D."/>
            <person name="Zhao K."/>
            <person name="Won S.Y."/>
            <person name="Oh T.-J."/>
            <person name="Yu Y."/>
            <person name="Kim N.-H."/>
            <person name="Lee O.R."/>
            <person name="Lee T.-H."/>
            <person name="Bashyal P."/>
            <person name="Kim T.-S."/>
            <person name="Lee W.-H."/>
            <person name="Kawkins C."/>
            <person name="Kim C.-K."/>
            <person name="Kim J.S."/>
            <person name="Ahn B.O."/>
            <person name="Rhee S.Y."/>
            <person name="Sohng J.K."/>
        </authorList>
    </citation>
    <scope>NUCLEOTIDE SEQUENCE</scope>
    <source>
        <tissue evidence="2">Leaf</tissue>
    </source>
</reference>
<sequence length="288" mass="32791">MLAKQCWRLIQNEESLIFKVLKARLTVEKIMCIPLHYTHLPDRWAWKCEASGKFSMKSGYKLAMWESWEHMNLTHDMSCDIPTAFWKSIWKLPILSRFKEARNQKKFANEPVNLNGLWAKVERQWDKLCVANSGVHLDVEVPSGLRWEKPRVPFIKLNVDATIRSTCEGALGGVFRDAKGLVHGVFMASTPILHNSTMLEALAIKKGVEVAHQLGIKDLIVESDSRIVIDMLNSNCNHSSLLCSICITILDNCTGFNDVYFQWTPRACNQCADSICKAARNIIGEQIW</sequence>
<dbReference type="Gene3D" id="3.30.420.10">
    <property type="entry name" value="Ribonuclease H-like superfamily/Ribonuclease H"/>
    <property type="match status" value="1"/>
</dbReference>
<dbReference type="CDD" id="cd06222">
    <property type="entry name" value="RNase_H_like"/>
    <property type="match status" value="1"/>
</dbReference>
<proteinExistence type="predicted"/>
<organism evidence="2 3">
    <name type="scientific">Senna tora</name>
    <dbReference type="NCBI Taxonomy" id="362788"/>
    <lineage>
        <taxon>Eukaryota</taxon>
        <taxon>Viridiplantae</taxon>
        <taxon>Streptophyta</taxon>
        <taxon>Embryophyta</taxon>
        <taxon>Tracheophyta</taxon>
        <taxon>Spermatophyta</taxon>
        <taxon>Magnoliopsida</taxon>
        <taxon>eudicotyledons</taxon>
        <taxon>Gunneridae</taxon>
        <taxon>Pentapetalae</taxon>
        <taxon>rosids</taxon>
        <taxon>fabids</taxon>
        <taxon>Fabales</taxon>
        <taxon>Fabaceae</taxon>
        <taxon>Caesalpinioideae</taxon>
        <taxon>Cassia clade</taxon>
        <taxon>Senna</taxon>
    </lineage>
</organism>
<dbReference type="InterPro" id="IPR012337">
    <property type="entry name" value="RNaseH-like_sf"/>
</dbReference>
<dbReference type="Proteomes" id="UP000634136">
    <property type="component" value="Unassembled WGS sequence"/>
</dbReference>
<dbReference type="Pfam" id="PF13456">
    <property type="entry name" value="RVT_3"/>
    <property type="match status" value="1"/>
</dbReference>
<evidence type="ECO:0000313" key="3">
    <source>
        <dbReference type="Proteomes" id="UP000634136"/>
    </source>
</evidence>
<protein>
    <recommendedName>
        <fullName evidence="1">RNase H type-1 domain-containing protein</fullName>
    </recommendedName>
</protein>
<dbReference type="EMBL" id="JAAIUW010000009">
    <property type="protein sequence ID" value="KAF7815013.1"/>
    <property type="molecule type" value="Genomic_DNA"/>
</dbReference>
<feature type="domain" description="RNase H type-1" evidence="1">
    <location>
        <begin position="158"/>
        <end position="279"/>
    </location>
</feature>
<dbReference type="GO" id="GO:0003676">
    <property type="term" value="F:nucleic acid binding"/>
    <property type="evidence" value="ECO:0007669"/>
    <property type="project" value="InterPro"/>
</dbReference>
<dbReference type="PANTHER" id="PTHR47074">
    <property type="entry name" value="BNAC02G40300D PROTEIN"/>
    <property type="match status" value="1"/>
</dbReference>
<name>A0A834WBC3_9FABA</name>
<keyword evidence="3" id="KW-1185">Reference proteome</keyword>
<dbReference type="InterPro" id="IPR052929">
    <property type="entry name" value="RNase_H-like_EbsB-rel"/>
</dbReference>
<dbReference type="GO" id="GO:0004523">
    <property type="term" value="F:RNA-DNA hybrid ribonuclease activity"/>
    <property type="evidence" value="ECO:0007669"/>
    <property type="project" value="InterPro"/>
</dbReference>
<accession>A0A834WBC3</accession>
<evidence type="ECO:0000313" key="2">
    <source>
        <dbReference type="EMBL" id="KAF7815013.1"/>
    </source>
</evidence>
<dbReference type="AlphaFoldDB" id="A0A834WBC3"/>
<dbReference type="OrthoDB" id="947756at2759"/>
<dbReference type="InterPro" id="IPR044730">
    <property type="entry name" value="RNase_H-like_dom_plant"/>
</dbReference>
<dbReference type="PANTHER" id="PTHR47074:SF11">
    <property type="entry name" value="REVERSE TRANSCRIPTASE-LIKE PROTEIN"/>
    <property type="match status" value="1"/>
</dbReference>
<dbReference type="InterPro" id="IPR036397">
    <property type="entry name" value="RNaseH_sf"/>
</dbReference>
<comment type="caution">
    <text evidence="2">The sequence shown here is derived from an EMBL/GenBank/DDBJ whole genome shotgun (WGS) entry which is preliminary data.</text>
</comment>
<gene>
    <name evidence="2" type="ORF">G2W53_028982</name>
</gene>
<dbReference type="SUPFAM" id="SSF53098">
    <property type="entry name" value="Ribonuclease H-like"/>
    <property type="match status" value="1"/>
</dbReference>